<dbReference type="EMBL" id="RAWE01000002">
    <property type="protein sequence ID" value="RKH07757.1"/>
    <property type="molecule type" value="Genomic_DNA"/>
</dbReference>
<evidence type="ECO:0000313" key="2">
    <source>
        <dbReference type="Proteomes" id="UP000268313"/>
    </source>
</evidence>
<accession>A0A3A8KK45</accession>
<protein>
    <submittedName>
        <fullName evidence="1">Uncharacterized protein</fullName>
    </submittedName>
</protein>
<sequence length="141" mass="15558">MHHLIPDAVAQSHPLIRTAMERLKGYTIDRGSNILDMHSGINVEGQLIHSGSHPIYSKFVEARLDAARKKLLMTGPSSSWTPKIIEDAILKVENELRQVIQSGNLKEPVIKVIQEQRGGKVLTGKKLALLELSSHGESHTA</sequence>
<dbReference type="Proteomes" id="UP000268313">
    <property type="component" value="Unassembled WGS sequence"/>
</dbReference>
<evidence type="ECO:0000313" key="1">
    <source>
        <dbReference type="EMBL" id="RKH07757.1"/>
    </source>
</evidence>
<dbReference type="Pfam" id="PF14412">
    <property type="entry name" value="AHH"/>
    <property type="match status" value="1"/>
</dbReference>
<reference evidence="2" key="1">
    <citation type="submission" date="2018-09" db="EMBL/GenBank/DDBJ databases">
        <authorList>
            <person name="Livingstone P.G."/>
            <person name="Whitworth D.E."/>
        </authorList>
    </citation>
    <scope>NUCLEOTIDE SEQUENCE [LARGE SCALE GENOMIC DNA]</scope>
    <source>
        <strain evidence="2">CA043D</strain>
    </source>
</reference>
<proteinExistence type="predicted"/>
<gene>
    <name evidence="1" type="ORF">D7X32_01245</name>
</gene>
<name>A0A3A8KK45_9BACT</name>
<dbReference type="OrthoDB" id="5515764at2"/>
<dbReference type="AlphaFoldDB" id="A0A3A8KK45"/>
<keyword evidence="2" id="KW-1185">Reference proteome</keyword>
<organism evidence="1 2">
    <name type="scientific">Corallococcus carmarthensis</name>
    <dbReference type="NCBI Taxonomy" id="2316728"/>
    <lineage>
        <taxon>Bacteria</taxon>
        <taxon>Pseudomonadati</taxon>
        <taxon>Myxococcota</taxon>
        <taxon>Myxococcia</taxon>
        <taxon>Myxococcales</taxon>
        <taxon>Cystobacterineae</taxon>
        <taxon>Myxococcaceae</taxon>
        <taxon>Corallococcus</taxon>
    </lineage>
</organism>
<comment type="caution">
    <text evidence="1">The sequence shown here is derived from an EMBL/GenBank/DDBJ whole genome shotgun (WGS) entry which is preliminary data.</text>
</comment>
<dbReference type="InterPro" id="IPR032871">
    <property type="entry name" value="AHH_dom_containing"/>
</dbReference>